<protein>
    <submittedName>
        <fullName evidence="1">Uncharacterized protein</fullName>
    </submittedName>
</protein>
<keyword evidence="2" id="KW-1185">Reference proteome</keyword>
<gene>
    <name evidence="1" type="ORF">I2H31_09720</name>
</gene>
<name>A0ABS0I355_9BACT</name>
<organism evidence="1 2">
    <name type="scientific">Hymenobacter ruricola</name>
    <dbReference type="NCBI Taxonomy" id="2791023"/>
    <lineage>
        <taxon>Bacteria</taxon>
        <taxon>Pseudomonadati</taxon>
        <taxon>Bacteroidota</taxon>
        <taxon>Cytophagia</taxon>
        <taxon>Cytophagales</taxon>
        <taxon>Hymenobacteraceae</taxon>
        <taxon>Hymenobacter</taxon>
    </lineage>
</organism>
<accession>A0ABS0I355</accession>
<dbReference type="EMBL" id="JADQDM010000003">
    <property type="protein sequence ID" value="MBF9221382.1"/>
    <property type="molecule type" value="Genomic_DNA"/>
</dbReference>
<dbReference type="RefSeq" id="WP_196292828.1">
    <property type="nucleotide sequence ID" value="NZ_JADQDM010000003.1"/>
</dbReference>
<evidence type="ECO:0000313" key="2">
    <source>
        <dbReference type="Proteomes" id="UP000618931"/>
    </source>
</evidence>
<proteinExistence type="predicted"/>
<dbReference type="Proteomes" id="UP000618931">
    <property type="component" value="Unassembled WGS sequence"/>
</dbReference>
<sequence length="526" mass="58396">MRYCEKALANHVEKAARFANDLANPAKAAGLPIGNLLEIKFWNLALCELYKVELEPLQPVTHLTTIASVDDKAEEYHLYPPHIKKLMDLMHEQRLHSAQLSALAAQTDAANAHKAMVERTGQPIGEAEPDVSLLPSKIAESHNYFTALLKTCAQLPRYDVAQTLRAAFEQHRAKGFYAWSDFVQRLPTYIAQYLTTDVQQMLNAHGGLLTSFRATLRVAELRPENWPFWGVNERPRLLMRQKDLIERLEMAQQQERPANVAEHTETLARIASILAALDATEAASNFVVNASEINAPSVATLVRSHAPSRTSPLLPLTDLRDFYLKLLQHPSFADELSAYQKSELKAYAEQEKMDGVRLAVELMDSNPSYAYPSEHKNGREAEYWMEKSANYRDSVRALQLLDPSTTPASFSNLAAVAPVLSHSFTPLLLNYTLPQLRELLQELGLVANDGRAVPAASPGAWVGVIHALLEAQPPRVRGSKAAIRRAFCEVWGANVSERAVQAGLGTNGSEAEQFRDRALASLDRAP</sequence>
<evidence type="ECO:0000313" key="1">
    <source>
        <dbReference type="EMBL" id="MBF9221382.1"/>
    </source>
</evidence>
<comment type="caution">
    <text evidence="1">The sequence shown here is derived from an EMBL/GenBank/DDBJ whole genome shotgun (WGS) entry which is preliminary data.</text>
</comment>
<reference evidence="1 2" key="1">
    <citation type="submission" date="2020-11" db="EMBL/GenBank/DDBJ databases">
        <authorList>
            <person name="Kim M.K."/>
        </authorList>
    </citation>
    <scope>NUCLEOTIDE SEQUENCE [LARGE SCALE GENOMIC DNA]</scope>
    <source>
        <strain evidence="1 2">BT662</strain>
    </source>
</reference>